<evidence type="ECO:0000259" key="4">
    <source>
        <dbReference type="PROSITE" id="PS51141"/>
    </source>
</evidence>
<dbReference type="GeneID" id="17042649"/>
<dbReference type="SUPFAM" id="SSF48403">
    <property type="entry name" value="Ankyrin repeat"/>
    <property type="match status" value="1"/>
</dbReference>
<feature type="domain" description="SBP-type" evidence="4">
    <location>
        <begin position="56"/>
        <end position="133"/>
    </location>
</feature>
<accession>I0Z1X9</accession>
<evidence type="ECO:0000256" key="3">
    <source>
        <dbReference type="ARBA" id="ARBA00022833"/>
    </source>
</evidence>
<evidence type="ECO:0000313" key="6">
    <source>
        <dbReference type="Proteomes" id="UP000007264"/>
    </source>
</evidence>
<dbReference type="Pfam" id="PF03110">
    <property type="entry name" value="SBP"/>
    <property type="match status" value="1"/>
</dbReference>
<keyword evidence="3" id="KW-0862">Zinc</keyword>
<dbReference type="EMBL" id="AGSI01000005">
    <property type="protein sequence ID" value="EIE24648.1"/>
    <property type="molecule type" value="Genomic_DNA"/>
</dbReference>
<dbReference type="SUPFAM" id="SSF103612">
    <property type="entry name" value="SBT domain"/>
    <property type="match status" value="1"/>
</dbReference>
<dbReference type="InterPro" id="IPR036893">
    <property type="entry name" value="SBP_sf"/>
</dbReference>
<dbReference type="InterPro" id="IPR036770">
    <property type="entry name" value="Ankyrin_rpt-contain_sf"/>
</dbReference>
<evidence type="ECO:0000313" key="5">
    <source>
        <dbReference type="EMBL" id="EIE24648.1"/>
    </source>
</evidence>
<protein>
    <recommendedName>
        <fullName evidence="4">SBP-type domain-containing protein</fullName>
    </recommendedName>
</protein>
<dbReference type="PANTHER" id="PTHR31251:SF169">
    <property type="entry name" value="SQUAMOSA PROMOTER-BINDING-LIKE PROTEIN 8"/>
    <property type="match status" value="1"/>
</dbReference>
<dbReference type="GO" id="GO:0003677">
    <property type="term" value="F:DNA binding"/>
    <property type="evidence" value="ECO:0007669"/>
    <property type="project" value="InterPro"/>
</dbReference>
<dbReference type="Gene3D" id="4.10.1100.10">
    <property type="entry name" value="Transcription factor, SBP-box domain"/>
    <property type="match status" value="1"/>
</dbReference>
<proteinExistence type="predicted"/>
<dbReference type="AlphaFoldDB" id="I0Z1X9"/>
<reference evidence="5 6" key="1">
    <citation type="journal article" date="2012" name="Genome Biol.">
        <title>The genome of the polar eukaryotic microalga coccomyxa subellipsoidea reveals traits of cold adaptation.</title>
        <authorList>
            <person name="Blanc G."/>
            <person name="Agarkova I."/>
            <person name="Grimwood J."/>
            <person name="Kuo A."/>
            <person name="Brueggeman A."/>
            <person name="Dunigan D."/>
            <person name="Gurnon J."/>
            <person name="Ladunga I."/>
            <person name="Lindquist E."/>
            <person name="Lucas S."/>
            <person name="Pangilinan J."/>
            <person name="Proschold T."/>
            <person name="Salamov A."/>
            <person name="Schmutz J."/>
            <person name="Weeks D."/>
            <person name="Yamada T."/>
            <person name="Claverie J.M."/>
            <person name="Grigoriev I."/>
            <person name="Van Etten J."/>
            <person name="Lomsadze A."/>
            <person name="Borodovsky M."/>
        </authorList>
    </citation>
    <scope>NUCLEOTIDE SEQUENCE [LARGE SCALE GENOMIC DNA]</scope>
    <source>
        <strain evidence="5 6">C-169</strain>
    </source>
</reference>
<gene>
    <name evidence="5" type="ORF">COCSUDRAFT_65460</name>
</gene>
<organism evidence="5 6">
    <name type="scientific">Coccomyxa subellipsoidea (strain C-169)</name>
    <name type="common">Green microalga</name>
    <dbReference type="NCBI Taxonomy" id="574566"/>
    <lineage>
        <taxon>Eukaryota</taxon>
        <taxon>Viridiplantae</taxon>
        <taxon>Chlorophyta</taxon>
        <taxon>core chlorophytes</taxon>
        <taxon>Trebouxiophyceae</taxon>
        <taxon>Trebouxiophyceae incertae sedis</taxon>
        <taxon>Coccomyxaceae</taxon>
        <taxon>Coccomyxa</taxon>
        <taxon>Coccomyxa subellipsoidea</taxon>
    </lineage>
</organism>
<dbReference type="OrthoDB" id="515760at2759"/>
<dbReference type="PANTHER" id="PTHR31251">
    <property type="entry name" value="SQUAMOSA PROMOTER-BINDING-LIKE PROTEIN 4"/>
    <property type="match status" value="1"/>
</dbReference>
<dbReference type="eggNOG" id="ENOG502QS71">
    <property type="taxonomic scope" value="Eukaryota"/>
</dbReference>
<dbReference type="RefSeq" id="XP_005649192.1">
    <property type="nucleotide sequence ID" value="XM_005649135.1"/>
</dbReference>
<dbReference type="GO" id="GO:0008270">
    <property type="term" value="F:zinc ion binding"/>
    <property type="evidence" value="ECO:0007669"/>
    <property type="project" value="UniProtKB-KW"/>
</dbReference>
<comment type="caution">
    <text evidence="5">The sequence shown here is derived from an EMBL/GenBank/DDBJ whole genome shotgun (WGS) entry which is preliminary data.</text>
</comment>
<dbReference type="GO" id="GO:0005634">
    <property type="term" value="C:nucleus"/>
    <property type="evidence" value="ECO:0007669"/>
    <property type="project" value="InterPro"/>
</dbReference>
<evidence type="ECO:0000256" key="1">
    <source>
        <dbReference type="ARBA" id="ARBA00022723"/>
    </source>
</evidence>
<keyword evidence="2" id="KW-0863">Zinc-finger</keyword>
<dbReference type="InterPro" id="IPR004333">
    <property type="entry name" value="SBP_dom"/>
</dbReference>
<evidence type="ECO:0000256" key="2">
    <source>
        <dbReference type="ARBA" id="ARBA00022771"/>
    </source>
</evidence>
<dbReference type="InterPro" id="IPR044817">
    <property type="entry name" value="SBP-like"/>
</dbReference>
<dbReference type="KEGG" id="csl:COCSUDRAFT_65460"/>
<dbReference type="PROSITE" id="PS51141">
    <property type="entry name" value="ZF_SBP"/>
    <property type="match status" value="1"/>
</dbReference>
<keyword evidence="6" id="KW-1185">Reference proteome</keyword>
<name>I0Z1X9_COCSC</name>
<dbReference type="Proteomes" id="UP000007264">
    <property type="component" value="Unassembled WGS sequence"/>
</dbReference>
<sequence>MRKRAFGHGWYQRRAAETSGGDETAWNLHDWNWDSQNFTATPKKGIVAAAKPCRAAKRCRVEGCRRELSDLSAYHQKCRICDIHIKAPSFMRAGLKQRFCQRCGRCHELDAFEGSKRSCIAQLAKHNARRRRQQGTTAASDDLSALSLDLATAQSNVLESLNSRTHSLHVPMSQALPPGFSYQGLMGPDVALGIPIGVQGNMQAHTSAAMPLMMSSMQAPPTTSMVSSMEQALMQMGHPSAAGQLESPQESITPEFADDKPGPIQQQPVTAASAVAAGLPAAAAYQANSLVVRLSVKLFNCTPGDLPQGLREQLCNWLCATPAGAEGYIRPGCLHLTMQVHVDAAAEVAEGVMPVVESLLEQPGELWRTHRMLLQRDAEVALVHDGQLQSVAVALSAQQPGNTQPLIREVLPKVVVCQEGAHQDIAVQVTGVGLASADTTILARCHGHYLEVQVEGEQSEGDKSLLSLRLRGPAAPGLVWVETQHGVMLSPATPLLILPAGLHDLAADVLRIVSSPAKQEASADSQRKCCDGFLADLGLVISQAGALPGPAGSTLEHPAEQLTCAAAQPGPPVTATLVTRTARHLLAFACDAGAPALAHFLLPSASVGCRSAAEVVAAVDGVEAQGGSTLLHRAARSGSGPLLRGLLAWGSTNGYRWKADARDANGLTPLHFTAIVPDADLAVHLLLACGCSPRVWFTAAADDGLTPAHFAARVGRNDLNERMLLLAQEAQPGSLPIKPGCGCTCGDACACSRSGICRCAAASEGPSCGGSGGHSSDAGAVSSGGQSSAGGCCGSTGSCGGTVVYADSVPSACSSSDGALAPAGNRPMSACCVGVSL</sequence>
<dbReference type="Gene3D" id="1.25.40.20">
    <property type="entry name" value="Ankyrin repeat-containing domain"/>
    <property type="match status" value="1"/>
</dbReference>
<keyword evidence="1" id="KW-0479">Metal-binding</keyword>